<dbReference type="InterPro" id="IPR015943">
    <property type="entry name" value="WD40/YVTN_repeat-like_dom_sf"/>
</dbReference>
<protein>
    <submittedName>
        <fullName evidence="3">Glycosyl hydrolase</fullName>
    </submittedName>
</protein>
<evidence type="ECO:0000313" key="4">
    <source>
        <dbReference type="Proteomes" id="UP000029647"/>
    </source>
</evidence>
<organism evidence="3 4">
    <name type="scientific">Nonlabens ulvanivorans</name>
    <name type="common">Persicivirga ulvanivorans</name>
    <dbReference type="NCBI Taxonomy" id="906888"/>
    <lineage>
        <taxon>Bacteria</taxon>
        <taxon>Pseudomonadati</taxon>
        <taxon>Bacteroidota</taxon>
        <taxon>Flavobacteriia</taxon>
        <taxon>Flavobacteriales</taxon>
        <taxon>Flavobacteriaceae</taxon>
        <taxon>Nonlabens</taxon>
    </lineage>
</organism>
<gene>
    <name evidence="3" type="ORF">JCM19275_2462</name>
</gene>
<dbReference type="Proteomes" id="UP000029647">
    <property type="component" value="Unassembled WGS sequence"/>
</dbReference>
<dbReference type="GO" id="GO:0016787">
    <property type="term" value="F:hydrolase activity"/>
    <property type="evidence" value="ECO:0007669"/>
    <property type="project" value="UniProtKB-KW"/>
</dbReference>
<dbReference type="PANTHER" id="PTHR43739">
    <property type="entry name" value="XYLOGLUCANASE (EUROFUNG)"/>
    <property type="match status" value="1"/>
</dbReference>
<dbReference type="AlphaFoldDB" id="A0A090W9C7"/>
<dbReference type="SUPFAM" id="SSF110296">
    <property type="entry name" value="Oligoxyloglucan reducing end-specific cellobiohydrolase"/>
    <property type="match status" value="2"/>
</dbReference>
<proteinExistence type="predicted"/>
<dbReference type="Gene3D" id="2.60.40.3080">
    <property type="match status" value="1"/>
</dbReference>
<dbReference type="InterPro" id="IPR026444">
    <property type="entry name" value="Secre_tail"/>
</dbReference>
<sequence>MKKYILLSVIAVTTIITVLFVINSTTEDLSEIALKRQQHKEFLDNSPFKDTRNLSKEKRKKLSLPPNAYNEREWELTMNPTLGIPTPFLVESTTPSLYTTLGAPGNNTTPWQERGPLNTGGRTRVVFFDPTDVGANNGDGVDYNRVFAGGVGGGLWINNDITSATSSWSIIPGIAGDLSVNAYALDPNDSSTFYIGTGEQYAQGAAIGNGVYKTTDGGSTWSQVNIQPAGSGTVSGGGSLFKSGLFTVNDIAIRDVNGTSEIYVGVGSTFYAAPNGNIANPSNILGAQNAGLYRSVDDGATWTRIENPALSFSFSGLTFYVSPNDFEIGADNTLFMGSIASPGIGQGGGRIYSSTDGTNWTLDQFIASTDRVELATSPTNANLIYAAVDAAAGADLYISTDKLTTITALNEPNDADNSISATDFTRGQAFYDLVIETDPTNDQIIYAGGIDLHRSANGGNNWNQISKWSENPNLNGLNVPFIHADVHALTFRPGLNNEAIIGSDGGVSYANSLSGALSSPNAIANRNNGYNVTQFYYGDIADTDVADGDDFAGGTQDNGSQLTNDAPANGLTPFFDPIGGDGAYTNIDKDGNYVVLSVTGQTHLYADYPIPPGSTINSLFGTGSLYAISQGSGGDFINVAELDENLDVFFANGATFNGGANGILVCALGPNAASCNTITNALISSSRPTAMKVSPFTITSTKLFLGTIDSRLIMVDNANTASPVWTEITGSQFLGSVSDIEFGATEQEILITMHNYGVDSVWYSTDGGTTWASKEGNLPDIPVKAILKNPLLAEEVIIGTEEGIYVTGDFNSASPTWTQTNNGMTSVKVVDLDLRVSDNTILASTHGRGMFTGQFNTLGFEESQISQNNIKLFPTINNGTINLVSGTALDNAQVTIYNLSGQEVYNEMMNLSSQQQSISLTQPASGIYIVNIKSGGYDQSLKMIIE</sequence>
<keyword evidence="1" id="KW-0732">Signal</keyword>
<dbReference type="NCBIfam" id="TIGR04183">
    <property type="entry name" value="Por_Secre_tail"/>
    <property type="match status" value="1"/>
</dbReference>
<dbReference type="EMBL" id="BBNT01000001">
    <property type="protein sequence ID" value="GAL73615.1"/>
    <property type="molecule type" value="Genomic_DNA"/>
</dbReference>
<keyword evidence="3" id="KW-0378">Hydrolase</keyword>
<evidence type="ECO:0000256" key="1">
    <source>
        <dbReference type="ARBA" id="ARBA00022729"/>
    </source>
</evidence>
<evidence type="ECO:0000313" key="3">
    <source>
        <dbReference type="EMBL" id="GAL73615.1"/>
    </source>
</evidence>
<comment type="caution">
    <text evidence="3">The sequence shown here is derived from an EMBL/GenBank/DDBJ whole genome shotgun (WGS) entry which is preliminary data.</text>
</comment>
<feature type="domain" description="Secretion system C-terminal sorting" evidence="2">
    <location>
        <begin position="877"/>
        <end position="945"/>
    </location>
</feature>
<dbReference type="PANTHER" id="PTHR43739:SF5">
    <property type="entry name" value="EXO-ALPHA-SIALIDASE"/>
    <property type="match status" value="1"/>
</dbReference>
<accession>A0A090W9C7</accession>
<dbReference type="InterPro" id="IPR052025">
    <property type="entry name" value="Xyloglucanase_GH74"/>
</dbReference>
<dbReference type="Gene3D" id="2.130.10.10">
    <property type="entry name" value="YVTN repeat-like/Quinoprotein amine dehydrogenase"/>
    <property type="match status" value="3"/>
</dbReference>
<reference evidence="3 4" key="1">
    <citation type="journal article" date="2014" name="Genome Announc.">
        <title>Draft Genome Sequences of Marine Flavobacterium Nonlabens Strains NR17, NR24, NR27, NR32, NR33, and Ara13.</title>
        <authorList>
            <person name="Nakanishi M."/>
            <person name="Meirelles P."/>
            <person name="Suzuki R."/>
            <person name="Takatani N."/>
            <person name="Mino S."/>
            <person name="Suda W."/>
            <person name="Oshima K."/>
            <person name="Hattori M."/>
            <person name="Ohkuma M."/>
            <person name="Hosokawa M."/>
            <person name="Miyashita K."/>
            <person name="Thompson F.L."/>
            <person name="Niwa A."/>
            <person name="Sawabe T."/>
            <person name="Sawabe T."/>
        </authorList>
    </citation>
    <scope>NUCLEOTIDE SEQUENCE [LARGE SCALE GENOMIC DNA]</scope>
    <source>
        <strain evidence="4">JCM19275</strain>
    </source>
</reference>
<name>A0A090W9C7_NONUL</name>
<dbReference type="Pfam" id="PF18962">
    <property type="entry name" value="Por_Secre_tail"/>
    <property type="match status" value="1"/>
</dbReference>
<dbReference type="GO" id="GO:0010411">
    <property type="term" value="P:xyloglucan metabolic process"/>
    <property type="evidence" value="ECO:0007669"/>
    <property type="project" value="TreeGrafter"/>
</dbReference>
<evidence type="ECO:0000259" key="2">
    <source>
        <dbReference type="Pfam" id="PF18962"/>
    </source>
</evidence>